<keyword evidence="3" id="KW-1185">Reference proteome</keyword>
<accession>A0ABV7Z2A0</accession>
<name>A0ABV7Z2A0_9BACT</name>
<evidence type="ECO:0000313" key="3">
    <source>
        <dbReference type="Proteomes" id="UP001595616"/>
    </source>
</evidence>
<keyword evidence="1" id="KW-0472">Membrane</keyword>
<keyword evidence="1" id="KW-1133">Transmembrane helix</keyword>
<dbReference type="EMBL" id="JBHRYQ010000001">
    <property type="protein sequence ID" value="MFC3812452.1"/>
    <property type="molecule type" value="Genomic_DNA"/>
</dbReference>
<evidence type="ECO:0000256" key="1">
    <source>
        <dbReference type="SAM" id="Phobius"/>
    </source>
</evidence>
<organism evidence="2 3">
    <name type="scientific">Lacihabitans lacunae</name>
    <dbReference type="NCBI Taxonomy" id="1028214"/>
    <lineage>
        <taxon>Bacteria</taxon>
        <taxon>Pseudomonadati</taxon>
        <taxon>Bacteroidota</taxon>
        <taxon>Cytophagia</taxon>
        <taxon>Cytophagales</taxon>
        <taxon>Leadbetterellaceae</taxon>
        <taxon>Lacihabitans</taxon>
    </lineage>
</organism>
<dbReference type="RefSeq" id="WP_379839328.1">
    <property type="nucleotide sequence ID" value="NZ_JBHRYQ010000001.1"/>
</dbReference>
<reference evidence="3" key="1">
    <citation type="journal article" date="2019" name="Int. J. Syst. Evol. Microbiol.">
        <title>The Global Catalogue of Microorganisms (GCM) 10K type strain sequencing project: providing services to taxonomists for standard genome sequencing and annotation.</title>
        <authorList>
            <consortium name="The Broad Institute Genomics Platform"/>
            <consortium name="The Broad Institute Genome Sequencing Center for Infectious Disease"/>
            <person name="Wu L."/>
            <person name="Ma J."/>
        </authorList>
    </citation>
    <scope>NUCLEOTIDE SEQUENCE [LARGE SCALE GENOMIC DNA]</scope>
    <source>
        <strain evidence="3">CECT 7956</strain>
    </source>
</reference>
<evidence type="ECO:0008006" key="4">
    <source>
        <dbReference type="Google" id="ProtNLM"/>
    </source>
</evidence>
<sequence length="147" mass="16245">MWRFSKYLAVISASTIKFVGGPLAGIAMSMKWWETAICSAAGMMITVTVIVYGGNVLSLLKIGSFKSKKPKKIFTKTTRLGIKVKSSLGLWGISFLTPLLFTPIVGSFLAISFKYPKFEIFTKMLVCGLFWGVIQALTLKFIKALFI</sequence>
<feature type="transmembrane region" description="Helical" evidence="1">
    <location>
        <begin position="40"/>
        <end position="62"/>
    </location>
</feature>
<comment type="caution">
    <text evidence="2">The sequence shown here is derived from an EMBL/GenBank/DDBJ whole genome shotgun (WGS) entry which is preliminary data.</text>
</comment>
<feature type="transmembrane region" description="Helical" evidence="1">
    <location>
        <begin position="120"/>
        <end position="142"/>
    </location>
</feature>
<keyword evidence="1" id="KW-0812">Transmembrane</keyword>
<feature type="transmembrane region" description="Helical" evidence="1">
    <location>
        <begin position="7"/>
        <end position="28"/>
    </location>
</feature>
<gene>
    <name evidence="2" type="ORF">ACFOOI_17465</name>
</gene>
<feature type="transmembrane region" description="Helical" evidence="1">
    <location>
        <begin position="88"/>
        <end position="114"/>
    </location>
</feature>
<evidence type="ECO:0000313" key="2">
    <source>
        <dbReference type="EMBL" id="MFC3812452.1"/>
    </source>
</evidence>
<dbReference type="Proteomes" id="UP001595616">
    <property type="component" value="Unassembled WGS sequence"/>
</dbReference>
<proteinExistence type="predicted"/>
<protein>
    <recommendedName>
        <fullName evidence="4">Small multi-drug export protein</fullName>
    </recommendedName>
</protein>